<dbReference type="InterPro" id="IPR038694">
    <property type="entry name" value="DUF427_sf"/>
</dbReference>
<sequence>MKAVLNGKVLAEAPKDDLVHIDGAWYFPPEAVHSQEIEQSDTQYTCSWRGAAQYYQTNDGEQKDVAWAYPNMPDSAKERVGKDVSQYVAFDRAVELIED</sequence>
<dbReference type="EMBL" id="BONR01000004">
    <property type="protein sequence ID" value="GIG55186.1"/>
    <property type="molecule type" value="Genomic_DNA"/>
</dbReference>
<dbReference type="PANTHER" id="PTHR34310">
    <property type="entry name" value="DUF427 DOMAIN PROTEIN (AFU_ORTHOLOGUE AFUA_3G02220)"/>
    <property type="match status" value="1"/>
</dbReference>
<name>A0A919Q3L6_9MICO</name>
<reference evidence="2" key="1">
    <citation type="submission" date="2021-01" db="EMBL/GenBank/DDBJ databases">
        <title>Whole genome shotgun sequence of Demequina activiva NBRC 110675.</title>
        <authorList>
            <person name="Komaki H."/>
            <person name="Tamura T."/>
        </authorList>
    </citation>
    <scope>NUCLEOTIDE SEQUENCE</scope>
    <source>
        <strain evidence="2">NBRC 110675</strain>
    </source>
</reference>
<evidence type="ECO:0000313" key="2">
    <source>
        <dbReference type="EMBL" id="GIG55186.1"/>
    </source>
</evidence>
<keyword evidence="3" id="KW-1185">Reference proteome</keyword>
<dbReference type="RefSeq" id="WP_203656425.1">
    <property type="nucleotide sequence ID" value="NZ_BONR01000004.1"/>
</dbReference>
<feature type="domain" description="DUF427" evidence="1">
    <location>
        <begin position="1"/>
        <end position="91"/>
    </location>
</feature>
<accession>A0A919Q3L6</accession>
<dbReference type="Gene3D" id="2.170.150.40">
    <property type="entry name" value="Domain of unknown function (DUF427)"/>
    <property type="match status" value="1"/>
</dbReference>
<dbReference type="Proteomes" id="UP000652354">
    <property type="component" value="Unassembled WGS sequence"/>
</dbReference>
<dbReference type="InterPro" id="IPR007361">
    <property type="entry name" value="DUF427"/>
</dbReference>
<proteinExistence type="predicted"/>
<evidence type="ECO:0000259" key="1">
    <source>
        <dbReference type="Pfam" id="PF04248"/>
    </source>
</evidence>
<protein>
    <recommendedName>
        <fullName evidence="1">DUF427 domain-containing protein</fullName>
    </recommendedName>
</protein>
<dbReference type="PANTHER" id="PTHR34310:SF5">
    <property type="entry name" value="DUF427 DOMAIN PROTEIN (AFU_ORTHOLOGUE AFUA_3G02220)"/>
    <property type="match status" value="1"/>
</dbReference>
<gene>
    <name evidence="2" type="ORF">Dac01nite_19380</name>
</gene>
<evidence type="ECO:0000313" key="3">
    <source>
        <dbReference type="Proteomes" id="UP000652354"/>
    </source>
</evidence>
<comment type="caution">
    <text evidence="2">The sequence shown here is derived from an EMBL/GenBank/DDBJ whole genome shotgun (WGS) entry which is preliminary data.</text>
</comment>
<dbReference type="AlphaFoldDB" id="A0A919Q3L6"/>
<organism evidence="2 3">
    <name type="scientific">Demequina activiva</name>
    <dbReference type="NCBI Taxonomy" id="1582364"/>
    <lineage>
        <taxon>Bacteria</taxon>
        <taxon>Bacillati</taxon>
        <taxon>Actinomycetota</taxon>
        <taxon>Actinomycetes</taxon>
        <taxon>Micrococcales</taxon>
        <taxon>Demequinaceae</taxon>
        <taxon>Demequina</taxon>
    </lineage>
</organism>
<dbReference type="Pfam" id="PF04248">
    <property type="entry name" value="NTP_transf_9"/>
    <property type="match status" value="1"/>
</dbReference>